<dbReference type="GO" id="GO:0008270">
    <property type="term" value="F:zinc ion binding"/>
    <property type="evidence" value="ECO:0007669"/>
    <property type="project" value="InterPro"/>
</dbReference>
<dbReference type="RefSeq" id="XP_054825964.1">
    <property type="nucleotide sequence ID" value="XM_054969989.1"/>
</dbReference>
<dbReference type="InterPro" id="IPR008916">
    <property type="entry name" value="Retrov_capsid_C"/>
</dbReference>
<dbReference type="Gene3D" id="1.10.1200.30">
    <property type="match status" value="1"/>
</dbReference>
<dbReference type="Pfam" id="PF19317">
    <property type="entry name" value="Gag_p24_C"/>
    <property type="match status" value="1"/>
</dbReference>
<dbReference type="CDD" id="cd05480">
    <property type="entry name" value="NRIP_C"/>
    <property type="match status" value="1"/>
</dbReference>
<organism evidence="4 5">
    <name type="scientific">Eublepharis macularius</name>
    <name type="common">Leopard gecko</name>
    <name type="synonym">Cyrtodactylus macularius</name>
    <dbReference type="NCBI Taxonomy" id="481883"/>
    <lineage>
        <taxon>Eukaryota</taxon>
        <taxon>Metazoa</taxon>
        <taxon>Chordata</taxon>
        <taxon>Craniata</taxon>
        <taxon>Vertebrata</taxon>
        <taxon>Euteleostomi</taxon>
        <taxon>Lepidosauria</taxon>
        <taxon>Squamata</taxon>
        <taxon>Bifurcata</taxon>
        <taxon>Gekkota</taxon>
        <taxon>Eublepharidae</taxon>
        <taxon>Eublepharinae</taxon>
        <taxon>Eublepharis</taxon>
    </lineage>
</organism>
<sequence length="407" mass="45050">MFYSGILTEPTRKDVDMREAASLRQQRRMKQAVQFNHKDSADLLPLDGLKKLGTSKDTQPHNILQRRLMETNMSRLRHNRGSCSQKNDLSAQANKLNQMKLDGPKKTEQEDFIMVCCQCAGKELQVAIDTGCQRNIISSACLERLGLKELVQFYKPEDEKILLSHNMKVIGHIEHLALTIGTILVDCSAVVTEDNEKNFSLGLQTLKSLKCVINMEKHHLVLGKSDREEISFVGNVSSHEEKAHPHGSHLRSWFSSVAHSWKPGKCPWKRQRVPSSGKPSQTFSSICQKATEPYTDFVNRLQEALKRQVDNAAAREELLIRLAKENATSECRRVITGLGKNPELADMIRACQDIGSSSHQAFLLAAALHQGGKPGGKCFNCGNPGHFAAEGQAPGGGGVQPTPISPT</sequence>
<dbReference type="GeneID" id="129323454"/>
<evidence type="ECO:0000259" key="1">
    <source>
        <dbReference type="Pfam" id="PF00098"/>
    </source>
</evidence>
<feature type="domain" description="Retroviral nucleocapsid Gag protein p24 C-terminal" evidence="3">
    <location>
        <begin position="281"/>
        <end position="350"/>
    </location>
</feature>
<dbReference type="Gene3D" id="2.40.70.10">
    <property type="entry name" value="Acid Proteases"/>
    <property type="match status" value="1"/>
</dbReference>
<name>A0AA97KN00_EUBMA</name>
<dbReference type="SUPFAM" id="SSF50630">
    <property type="entry name" value="Acid proteases"/>
    <property type="match status" value="1"/>
</dbReference>
<dbReference type="InterPro" id="IPR045345">
    <property type="entry name" value="Gag_p24_C"/>
</dbReference>
<dbReference type="Pfam" id="PF00098">
    <property type="entry name" value="zf-CCHC"/>
    <property type="match status" value="1"/>
</dbReference>
<dbReference type="Proteomes" id="UP001190640">
    <property type="component" value="Chromosome 2"/>
</dbReference>
<evidence type="ECO:0000259" key="3">
    <source>
        <dbReference type="Pfam" id="PF19317"/>
    </source>
</evidence>
<dbReference type="GO" id="GO:0003676">
    <property type="term" value="F:nucleic acid binding"/>
    <property type="evidence" value="ECO:0007669"/>
    <property type="project" value="InterPro"/>
</dbReference>
<dbReference type="KEGG" id="emc:129323454"/>
<keyword evidence="5" id="KW-0675">Receptor</keyword>
<keyword evidence="4" id="KW-1185">Reference proteome</keyword>
<dbReference type="InterPro" id="IPR001878">
    <property type="entry name" value="Znf_CCHC"/>
</dbReference>
<evidence type="ECO:0000313" key="4">
    <source>
        <dbReference type="Proteomes" id="UP001190640"/>
    </source>
</evidence>
<dbReference type="GO" id="GO:0006508">
    <property type="term" value="P:proteolysis"/>
    <property type="evidence" value="ECO:0007669"/>
    <property type="project" value="InterPro"/>
</dbReference>
<feature type="domain" description="Aspartic peptidase DDI1-type" evidence="2">
    <location>
        <begin position="112"/>
        <end position="214"/>
    </location>
</feature>
<dbReference type="Pfam" id="PF09668">
    <property type="entry name" value="Asp_protease"/>
    <property type="match status" value="1"/>
</dbReference>
<dbReference type="GO" id="GO:0004190">
    <property type="term" value="F:aspartic-type endopeptidase activity"/>
    <property type="evidence" value="ECO:0007669"/>
    <property type="project" value="InterPro"/>
</dbReference>
<evidence type="ECO:0000259" key="2">
    <source>
        <dbReference type="Pfam" id="PF09668"/>
    </source>
</evidence>
<protein>
    <submittedName>
        <fullName evidence="5">Nuclear receptor-interacting protein 3</fullName>
    </submittedName>
</protein>
<accession>A0AA97KN00</accession>
<evidence type="ECO:0000313" key="5">
    <source>
        <dbReference type="RefSeq" id="XP_054825964.1"/>
    </source>
</evidence>
<reference evidence="5" key="1">
    <citation type="submission" date="2025-08" db="UniProtKB">
        <authorList>
            <consortium name="RefSeq"/>
        </authorList>
    </citation>
    <scope>IDENTIFICATION</scope>
    <source>
        <tissue evidence="5">Blood</tissue>
    </source>
</reference>
<dbReference type="InterPro" id="IPR021109">
    <property type="entry name" value="Peptidase_aspartic_dom_sf"/>
</dbReference>
<feature type="domain" description="CCHC-type" evidence="1">
    <location>
        <begin position="376"/>
        <end position="390"/>
    </location>
</feature>
<dbReference type="SUPFAM" id="SSF47353">
    <property type="entry name" value="Retrovirus capsid dimerization domain-like"/>
    <property type="match status" value="1"/>
</dbReference>
<dbReference type="CTD" id="56675"/>
<dbReference type="PANTHER" id="PTHR12917">
    <property type="entry name" value="ASPARTYL PROTEASE DDI-RELATED"/>
    <property type="match status" value="1"/>
</dbReference>
<proteinExistence type="predicted"/>
<dbReference type="PANTHER" id="PTHR12917:SF16">
    <property type="entry name" value="NUCLEAR RECEPTOR-INTERACTING PROTEIN 3"/>
    <property type="match status" value="1"/>
</dbReference>
<gene>
    <name evidence="5" type="primary">NRIP3</name>
</gene>
<dbReference type="AlphaFoldDB" id="A0AA97KN00"/>
<dbReference type="InterPro" id="IPR019103">
    <property type="entry name" value="Peptidase_aspartic_DDI1-type"/>
</dbReference>
<dbReference type="InterPro" id="IPR033821">
    <property type="entry name" value="NRIP_C"/>
</dbReference>